<keyword evidence="1" id="KW-0812">Transmembrane</keyword>
<keyword evidence="3" id="KW-1185">Reference proteome</keyword>
<evidence type="ECO:0000313" key="3">
    <source>
        <dbReference type="Proteomes" id="UP001595607"/>
    </source>
</evidence>
<keyword evidence="1" id="KW-1133">Transmembrane helix</keyword>
<accession>A0ABV7MEX2</accession>
<evidence type="ECO:0000256" key="1">
    <source>
        <dbReference type="SAM" id="Phobius"/>
    </source>
</evidence>
<dbReference type="EMBL" id="JBHRVA010000003">
    <property type="protein sequence ID" value="MFC3303920.1"/>
    <property type="molecule type" value="Genomic_DNA"/>
</dbReference>
<dbReference type="RefSeq" id="WP_189577299.1">
    <property type="nucleotide sequence ID" value="NZ_BMXU01000005.1"/>
</dbReference>
<keyword evidence="1" id="KW-0472">Membrane</keyword>
<feature type="transmembrane region" description="Helical" evidence="1">
    <location>
        <begin position="53"/>
        <end position="78"/>
    </location>
</feature>
<gene>
    <name evidence="2" type="ORF">ACFONP_14415</name>
</gene>
<organism evidence="2 3">
    <name type="scientific">Parvularcula lutaonensis</name>
    <dbReference type="NCBI Taxonomy" id="491923"/>
    <lineage>
        <taxon>Bacteria</taxon>
        <taxon>Pseudomonadati</taxon>
        <taxon>Pseudomonadota</taxon>
        <taxon>Alphaproteobacteria</taxon>
        <taxon>Parvularculales</taxon>
        <taxon>Parvularculaceae</taxon>
        <taxon>Parvularcula</taxon>
    </lineage>
</organism>
<sequence length="81" mass="9234">MKRLSAVFLIVLSLLSFLWVWLSVSTTLAGEQERIGINVQNDYWFEFIKLAISPIIPSISLFFWAGVTLLALGCFLLIRRS</sequence>
<comment type="caution">
    <text evidence="2">The sequence shown here is derived from an EMBL/GenBank/DDBJ whole genome shotgun (WGS) entry which is preliminary data.</text>
</comment>
<name>A0ABV7MEX2_9PROT</name>
<dbReference type="Proteomes" id="UP001595607">
    <property type="component" value="Unassembled WGS sequence"/>
</dbReference>
<reference evidence="3" key="1">
    <citation type="journal article" date="2019" name="Int. J. Syst. Evol. Microbiol.">
        <title>The Global Catalogue of Microorganisms (GCM) 10K type strain sequencing project: providing services to taxonomists for standard genome sequencing and annotation.</title>
        <authorList>
            <consortium name="The Broad Institute Genomics Platform"/>
            <consortium name="The Broad Institute Genome Sequencing Center for Infectious Disease"/>
            <person name="Wu L."/>
            <person name="Ma J."/>
        </authorList>
    </citation>
    <scope>NUCLEOTIDE SEQUENCE [LARGE SCALE GENOMIC DNA]</scope>
    <source>
        <strain evidence="3">KCTC 22245</strain>
    </source>
</reference>
<proteinExistence type="predicted"/>
<protein>
    <submittedName>
        <fullName evidence="2">Uncharacterized protein</fullName>
    </submittedName>
</protein>
<evidence type="ECO:0000313" key="2">
    <source>
        <dbReference type="EMBL" id="MFC3303920.1"/>
    </source>
</evidence>